<dbReference type="GO" id="GO:0008324">
    <property type="term" value="F:monoatomic cation transmembrane transporter activity"/>
    <property type="evidence" value="ECO:0007669"/>
    <property type="project" value="InterPro"/>
</dbReference>
<feature type="transmembrane region" description="Helical" evidence="5">
    <location>
        <begin position="182"/>
        <end position="200"/>
    </location>
</feature>
<dbReference type="GO" id="GO:0016020">
    <property type="term" value="C:membrane"/>
    <property type="evidence" value="ECO:0007669"/>
    <property type="project" value="UniProtKB-SubCell"/>
</dbReference>
<feature type="transmembrane region" description="Helical" evidence="5">
    <location>
        <begin position="118"/>
        <end position="139"/>
    </location>
</feature>
<dbReference type="InterPro" id="IPR027469">
    <property type="entry name" value="Cation_efflux_TMD_sf"/>
</dbReference>
<dbReference type="SUPFAM" id="SSF161111">
    <property type="entry name" value="Cation efflux protein transmembrane domain-like"/>
    <property type="match status" value="1"/>
</dbReference>
<keyword evidence="8" id="KW-1185">Reference proteome</keyword>
<dbReference type="AlphaFoldDB" id="A0A7Y8GZQ4"/>
<keyword evidence="3 5" id="KW-1133">Transmembrane helix</keyword>
<gene>
    <name evidence="7" type="ORF">F3K02_21675</name>
</gene>
<name>A0A7Y8GZQ4_9BURK</name>
<reference evidence="7 8" key="1">
    <citation type="submission" date="2019-09" db="EMBL/GenBank/DDBJ databases">
        <title>Hydrogenophaga aromatica sp. nov., isolated from a para-xylene-degrading enrichment culture.</title>
        <authorList>
            <person name="Tancsics A."/>
            <person name="Banerjee S."/>
        </authorList>
    </citation>
    <scope>NUCLEOTIDE SEQUENCE [LARGE SCALE GENOMIC DNA]</scope>
    <source>
        <strain evidence="7 8">D2P1</strain>
    </source>
</reference>
<comment type="caution">
    <text evidence="7">The sequence shown here is derived from an EMBL/GenBank/DDBJ whole genome shotgun (WGS) entry which is preliminary data.</text>
</comment>
<feature type="transmembrane region" description="Helical" evidence="5">
    <location>
        <begin position="159"/>
        <end position="176"/>
    </location>
</feature>
<feature type="transmembrane region" description="Helical" evidence="5">
    <location>
        <begin position="94"/>
        <end position="112"/>
    </location>
</feature>
<dbReference type="InterPro" id="IPR058533">
    <property type="entry name" value="Cation_efflux_TM"/>
</dbReference>
<organism evidence="7 8">
    <name type="scientific">Hydrogenophaga aromaticivorans</name>
    <dbReference type="NCBI Taxonomy" id="2610898"/>
    <lineage>
        <taxon>Bacteria</taxon>
        <taxon>Pseudomonadati</taxon>
        <taxon>Pseudomonadota</taxon>
        <taxon>Betaproteobacteria</taxon>
        <taxon>Burkholderiales</taxon>
        <taxon>Comamonadaceae</taxon>
        <taxon>Hydrogenophaga</taxon>
    </lineage>
</organism>
<dbReference type="Pfam" id="PF01545">
    <property type="entry name" value="Cation_efflux"/>
    <property type="match status" value="1"/>
</dbReference>
<evidence type="ECO:0000313" key="7">
    <source>
        <dbReference type="EMBL" id="NWF47839.1"/>
    </source>
</evidence>
<evidence type="ECO:0000256" key="4">
    <source>
        <dbReference type="ARBA" id="ARBA00023136"/>
    </source>
</evidence>
<evidence type="ECO:0000259" key="6">
    <source>
        <dbReference type="Pfam" id="PF01545"/>
    </source>
</evidence>
<dbReference type="RefSeq" id="WP_177137834.1">
    <property type="nucleotide sequence ID" value="NZ_VYGV01000024.1"/>
</dbReference>
<dbReference type="Gene3D" id="1.20.1510.10">
    <property type="entry name" value="Cation efflux protein transmembrane domain"/>
    <property type="match status" value="1"/>
</dbReference>
<evidence type="ECO:0000256" key="1">
    <source>
        <dbReference type="ARBA" id="ARBA00004141"/>
    </source>
</evidence>
<comment type="subcellular location">
    <subcellularLocation>
        <location evidence="1">Membrane</location>
        <topology evidence="1">Multi-pass membrane protein</topology>
    </subcellularLocation>
</comment>
<dbReference type="Proteomes" id="UP000545507">
    <property type="component" value="Unassembled WGS sequence"/>
</dbReference>
<evidence type="ECO:0000256" key="2">
    <source>
        <dbReference type="ARBA" id="ARBA00022692"/>
    </source>
</evidence>
<proteinExistence type="predicted"/>
<feature type="transmembrane region" description="Helical" evidence="5">
    <location>
        <begin position="28"/>
        <end position="46"/>
    </location>
</feature>
<protein>
    <submittedName>
        <fullName evidence="7">Cation transporter</fullName>
    </submittedName>
</protein>
<evidence type="ECO:0000313" key="8">
    <source>
        <dbReference type="Proteomes" id="UP000545507"/>
    </source>
</evidence>
<feature type="domain" description="Cation efflux protein transmembrane" evidence="6">
    <location>
        <begin position="29"/>
        <end position="205"/>
    </location>
</feature>
<evidence type="ECO:0000256" key="3">
    <source>
        <dbReference type="ARBA" id="ARBA00022989"/>
    </source>
</evidence>
<accession>A0A7Y8GZQ4</accession>
<keyword evidence="2 5" id="KW-0812">Transmembrane</keyword>
<evidence type="ECO:0000256" key="5">
    <source>
        <dbReference type="SAM" id="Phobius"/>
    </source>
</evidence>
<feature type="transmembrane region" description="Helical" evidence="5">
    <location>
        <begin position="66"/>
        <end position="82"/>
    </location>
</feature>
<dbReference type="EMBL" id="VYGV01000024">
    <property type="protein sequence ID" value="NWF47839.1"/>
    <property type="molecule type" value="Genomic_DNA"/>
</dbReference>
<keyword evidence="4 5" id="KW-0472">Membrane</keyword>
<sequence length="221" mass="22706">MACTSCHSSCSTTAATAAQTIDPRWRKALWIALAVNATMFFVELIAGLQANSVSLLADAVDFAGDAANYALSLAVLSMALVWRSRAALVKGVTMFAYGVFVLARAGWMLHVGSVPEPLTMGVVGFIALLANAGVAVLLYAFRTGDANMRSVWLCSRNDALSNLTVMLAALGVFGTGSAWPDLAVAGVMAALAISAGVSVVRQARGELGGLPAHGHAHGAGL</sequence>